<reference evidence="3" key="1">
    <citation type="submission" date="2021-11" db="EMBL/GenBank/DDBJ databases">
        <title>Cultivation dependent microbiological survey of springs from the worlds oldest radium mine currently devoted to the extraction of radon-saturated water.</title>
        <authorList>
            <person name="Kapinusova G."/>
            <person name="Smrhova T."/>
            <person name="Strejcek M."/>
            <person name="Suman J."/>
            <person name="Jani K."/>
            <person name="Pajer P."/>
            <person name="Uhlik O."/>
        </authorList>
    </citation>
    <scope>NUCLEOTIDE SEQUENCE [LARGE SCALE GENOMIC DNA]</scope>
    <source>
        <strain evidence="3">J379</strain>
    </source>
</reference>
<proteinExistence type="predicted"/>
<dbReference type="InterPro" id="IPR014509">
    <property type="entry name" value="YjdF-like"/>
</dbReference>
<keyword evidence="1" id="KW-0812">Transmembrane</keyword>
<keyword evidence="1" id="KW-0472">Membrane</keyword>
<dbReference type="EMBL" id="CP088295">
    <property type="protein sequence ID" value="UUY05754.1"/>
    <property type="molecule type" value="Genomic_DNA"/>
</dbReference>
<protein>
    <submittedName>
        <fullName evidence="2">Uncharacterized protein</fullName>
    </submittedName>
</protein>
<evidence type="ECO:0000313" key="2">
    <source>
        <dbReference type="EMBL" id="UUY05754.1"/>
    </source>
</evidence>
<evidence type="ECO:0000256" key="1">
    <source>
        <dbReference type="SAM" id="Phobius"/>
    </source>
</evidence>
<keyword evidence="3" id="KW-1185">Reference proteome</keyword>
<gene>
    <name evidence="2" type="ORF">LRS13_09605</name>
</gene>
<feature type="transmembrane region" description="Helical" evidence="1">
    <location>
        <begin position="51"/>
        <end position="75"/>
    </location>
</feature>
<organism evidence="2 3">
    <name type="scientific">Svornostia abyssi</name>
    <dbReference type="NCBI Taxonomy" id="2898438"/>
    <lineage>
        <taxon>Bacteria</taxon>
        <taxon>Bacillati</taxon>
        <taxon>Actinomycetota</taxon>
        <taxon>Thermoleophilia</taxon>
        <taxon>Solirubrobacterales</taxon>
        <taxon>Baekduiaceae</taxon>
        <taxon>Svornostia</taxon>
    </lineage>
</organism>
<dbReference type="Proteomes" id="UP001058860">
    <property type="component" value="Chromosome"/>
</dbReference>
<keyword evidence="1" id="KW-1133">Transmembrane helix</keyword>
<dbReference type="RefSeq" id="WP_353866196.1">
    <property type="nucleotide sequence ID" value="NZ_CP088295.1"/>
</dbReference>
<feature type="transmembrane region" description="Helical" evidence="1">
    <location>
        <begin position="95"/>
        <end position="113"/>
    </location>
</feature>
<name>A0ABY5PM40_9ACTN</name>
<sequence length="116" mass="12421">MAPFLVDVTGNTLDLYDTVVWWDDANHLVNWALLSGGIGLLLTRSAIAPQWALAVAVTGIGATLAILWEIGEYYAFIRNGTELDTAYEDTLGDEALGTAGAFIAAMVVAAKAYRTR</sequence>
<dbReference type="Pfam" id="PF09997">
    <property type="entry name" value="DUF2238"/>
    <property type="match status" value="1"/>
</dbReference>
<accession>A0ABY5PM40</accession>
<feature type="transmembrane region" description="Helical" evidence="1">
    <location>
        <begin position="28"/>
        <end position="44"/>
    </location>
</feature>
<evidence type="ECO:0000313" key="3">
    <source>
        <dbReference type="Proteomes" id="UP001058860"/>
    </source>
</evidence>